<feature type="region of interest" description="Disordered" evidence="1">
    <location>
        <begin position="1"/>
        <end position="20"/>
    </location>
</feature>
<name>C3KQQ5_SINFN</name>
<dbReference type="Proteomes" id="UP000001054">
    <property type="component" value="Plasmid pNGR234b"/>
</dbReference>
<geneLocation type="plasmid" evidence="3">
    <name>sym pNGR234b</name>
</geneLocation>
<sequence>MSAVGNRGDNDRRRQLFPRGQRFVRAASTFSDSHVLIRD</sequence>
<evidence type="ECO:0000313" key="3">
    <source>
        <dbReference type="Proteomes" id="UP000001054"/>
    </source>
</evidence>
<keyword evidence="2" id="KW-0614">Plasmid</keyword>
<dbReference type="EMBL" id="CP000874">
    <property type="protein sequence ID" value="ACP22413.1"/>
    <property type="molecule type" value="Genomic_DNA"/>
</dbReference>
<keyword evidence="3" id="KW-1185">Reference proteome</keyword>
<reference evidence="2 3" key="2">
    <citation type="journal article" date="2009" name="Appl. Environ. Microbiol.">
        <title>Rhizobium sp. strain NGR234 possesses a remarkable number of secretion systems.</title>
        <authorList>
            <person name="Schmeisser C."/>
            <person name="Liesegang H."/>
            <person name="Krysciak D."/>
            <person name="Bakkou N."/>
            <person name="Le Quere A."/>
            <person name="Wollherr A."/>
            <person name="Heinemeyer I."/>
            <person name="Morgenstern B."/>
            <person name="Pommerening-Roeser A."/>
            <person name="Flores M."/>
            <person name="Palacios R."/>
            <person name="Brenner S."/>
            <person name="Gottschalk G."/>
            <person name="Schmitz R.A."/>
            <person name="Broughton W.J."/>
            <person name="Perret X."/>
            <person name="Strittmatter A.W."/>
            <person name="Streit W.R."/>
        </authorList>
    </citation>
    <scope>NUCLEOTIDE SEQUENCE [LARGE SCALE GENOMIC DNA]</scope>
    <source>
        <strain evidence="3">NBRC 101917 / NGR234</strain>
    </source>
</reference>
<proteinExistence type="predicted"/>
<dbReference type="HOGENOM" id="CLU_3315937_0_0_5"/>
<dbReference type="AlphaFoldDB" id="C3KQQ5"/>
<organism evidence="2 3">
    <name type="scientific">Sinorhizobium fredii (strain NBRC 101917 / NGR234)</name>
    <dbReference type="NCBI Taxonomy" id="394"/>
    <lineage>
        <taxon>Bacteria</taxon>
        <taxon>Pseudomonadati</taxon>
        <taxon>Pseudomonadota</taxon>
        <taxon>Alphaproteobacteria</taxon>
        <taxon>Hyphomicrobiales</taxon>
        <taxon>Rhizobiaceae</taxon>
        <taxon>Sinorhizobium/Ensifer group</taxon>
        <taxon>Sinorhizobium</taxon>
    </lineage>
</organism>
<evidence type="ECO:0000313" key="2">
    <source>
        <dbReference type="EMBL" id="ACP22413.1"/>
    </source>
</evidence>
<gene>
    <name evidence="2" type="ordered locus">NGR_b09570</name>
</gene>
<accession>C3KQQ5</accession>
<evidence type="ECO:0000256" key="1">
    <source>
        <dbReference type="SAM" id="MobiDB-lite"/>
    </source>
</evidence>
<reference evidence="3" key="1">
    <citation type="journal article" date="2004" name="J. Bacteriol.">
        <title>An evolutionary hot spot: the pNGR234b replicon of Rhizobium sp. strain NGR234.</title>
        <authorList>
            <person name="Streit W.R."/>
            <person name="Schmitz R.A."/>
            <person name="Perret X."/>
            <person name="Staehelin C."/>
            <person name="Deakin W.J."/>
            <person name="Raasch C."/>
            <person name="Liesegang H."/>
            <person name="Broughton W.J."/>
        </authorList>
    </citation>
    <scope>NUCLEOTIDE SEQUENCE [LARGE SCALE GENOMIC DNA]</scope>
    <source>
        <strain evidence="3">NBRC 101917 / NGR234</strain>
    </source>
</reference>
<protein>
    <submittedName>
        <fullName evidence="2">Uncharacterized protein</fullName>
    </submittedName>
</protein>
<dbReference type="KEGG" id="rhi:NGR_b09570"/>